<evidence type="ECO:0000313" key="3">
    <source>
        <dbReference type="EMBL" id="VAH55653.1"/>
    </source>
</evidence>
<dbReference type="InterPro" id="IPR011009">
    <property type="entry name" value="Kinase-like_dom_sf"/>
</dbReference>
<evidence type="ECO:0000256" key="1">
    <source>
        <dbReference type="SAM" id="Phobius"/>
    </source>
</evidence>
<evidence type="ECO:0000259" key="2">
    <source>
        <dbReference type="PROSITE" id="PS50011"/>
    </source>
</evidence>
<dbReference type="PANTHER" id="PTHR46146:SF17">
    <property type="entry name" value="PROTEIN KINASE DOMAIN-CONTAINING PROTEIN"/>
    <property type="match status" value="1"/>
</dbReference>
<dbReference type="InterPro" id="IPR059179">
    <property type="entry name" value="MLKL-like_MCAfunc"/>
</dbReference>
<dbReference type="Gene3D" id="1.20.930.20">
    <property type="entry name" value="Adaptor protein Cbl, N-terminal domain"/>
    <property type="match status" value="1"/>
</dbReference>
<dbReference type="CDD" id="cd21037">
    <property type="entry name" value="MLKL_NTD"/>
    <property type="match status" value="1"/>
</dbReference>
<dbReference type="PROSITE" id="PS50011">
    <property type="entry name" value="PROTEIN_KINASE_DOM"/>
    <property type="match status" value="1"/>
</dbReference>
<dbReference type="InterPro" id="IPR000719">
    <property type="entry name" value="Prot_kinase_dom"/>
</dbReference>
<organism evidence="3 4">
    <name type="scientific">Triticum turgidum subsp. durum</name>
    <name type="common">Durum wheat</name>
    <name type="synonym">Triticum durum</name>
    <dbReference type="NCBI Taxonomy" id="4567"/>
    <lineage>
        <taxon>Eukaryota</taxon>
        <taxon>Viridiplantae</taxon>
        <taxon>Streptophyta</taxon>
        <taxon>Embryophyta</taxon>
        <taxon>Tracheophyta</taxon>
        <taxon>Spermatophyta</taxon>
        <taxon>Magnoliopsida</taxon>
        <taxon>Liliopsida</taxon>
        <taxon>Poales</taxon>
        <taxon>Poaceae</taxon>
        <taxon>BOP clade</taxon>
        <taxon>Pooideae</taxon>
        <taxon>Triticodae</taxon>
        <taxon>Triticeae</taxon>
        <taxon>Triticinae</taxon>
        <taxon>Triticum</taxon>
    </lineage>
</organism>
<dbReference type="Pfam" id="PF00069">
    <property type="entry name" value="Pkinase"/>
    <property type="match status" value="1"/>
</dbReference>
<evidence type="ECO:0000313" key="4">
    <source>
        <dbReference type="Proteomes" id="UP000324705"/>
    </source>
</evidence>
<dbReference type="SUPFAM" id="SSF56112">
    <property type="entry name" value="Protein kinase-like (PK-like)"/>
    <property type="match status" value="1"/>
</dbReference>
<dbReference type="Gramene" id="TRITD3Av1G002840.1">
    <property type="protein sequence ID" value="TRITD3Av1G002840.1"/>
    <property type="gene ID" value="TRITD3Av1G002840"/>
</dbReference>
<sequence>MSIHCELLLLLLLIIGTPLRLPSLLLLLLLRHWRTYRSFMEFPAALKCAAVATELVGTAFGLITNINQALEKARQNKAEYQHLKQRLPTIGYVLHRLPPDPELEPLLAPLINMLQEAYDVLVSCQKRSSTNQLIRASIHADRLRLVNDRIDSHLLLFPVICYAAIARRLDDKPSCSCAGSQDKLQDVCKILEIVPINHTSEVRGCSSVGCLQDVDDAFVAEREGNHTSKVPGCSSAGSMQNWEDVLVAELKPIHTSEVPMPGSSSTGSMPKWEEALVAEGKPNNTGEVPGCSYSGSMQNWEDVLMAKLKPSHTGEVPVPGSSSAGSMPKWEEALLAEGKPNNTSEVPGYSSAGSMQNWEDLLVAGLKPNNTSEVPGSFSADSMQNWEDPLVAERHTGEVPEVSMVVYEQGHMSNNTLRDHLVHGVWSPVTESWRTRVEVLLGASRGVEHMHHCAIIHGNVSSSNILLDANWKPRLSGFLGVQVLQAGQLVAEVVDLEYRRTGLMSPTCDVYSFGIVILEALTGRLPVSGSWGKGEDVVTLADSTLSFIQGGNLRAVLDGRPVLQPMIHLDALNLMAHTAMLCLSPNEKDRPPISSVTVNLEGALRIMRNNGPMKVLRV</sequence>
<protein>
    <recommendedName>
        <fullName evidence="2">Protein kinase domain-containing protein</fullName>
    </recommendedName>
</protein>
<dbReference type="Proteomes" id="UP000324705">
    <property type="component" value="Chromosome 3A"/>
</dbReference>
<feature type="domain" description="Protein kinase" evidence="2">
    <location>
        <begin position="255"/>
        <end position="604"/>
    </location>
</feature>
<dbReference type="GO" id="GO:0007166">
    <property type="term" value="P:cell surface receptor signaling pathway"/>
    <property type="evidence" value="ECO:0007669"/>
    <property type="project" value="InterPro"/>
</dbReference>
<accession>A0A9R0R906</accession>
<dbReference type="Gene3D" id="1.10.510.10">
    <property type="entry name" value="Transferase(Phosphotransferase) domain 1"/>
    <property type="match status" value="1"/>
</dbReference>
<gene>
    <name evidence="3" type="ORF">TRITD_3Av1G002840</name>
</gene>
<dbReference type="InterPro" id="IPR036537">
    <property type="entry name" value="Adaptor_Cbl_N_dom_sf"/>
</dbReference>
<keyword evidence="1" id="KW-1133">Transmembrane helix</keyword>
<dbReference type="GO" id="GO:0004672">
    <property type="term" value="F:protein kinase activity"/>
    <property type="evidence" value="ECO:0007669"/>
    <property type="project" value="InterPro"/>
</dbReference>
<proteinExistence type="predicted"/>
<dbReference type="PANTHER" id="PTHR46146">
    <property type="entry name" value="SERINE/THREONINE-PROTEIN KINASE-LIKE PROTEIN CCR4"/>
    <property type="match status" value="1"/>
</dbReference>
<keyword evidence="4" id="KW-1185">Reference proteome</keyword>
<keyword evidence="1" id="KW-0812">Transmembrane</keyword>
<reference evidence="3 4" key="1">
    <citation type="submission" date="2017-09" db="EMBL/GenBank/DDBJ databases">
        <authorList>
            <consortium name="International Durum Wheat Genome Sequencing Consortium (IDWGSC)"/>
            <person name="Milanesi L."/>
        </authorList>
    </citation>
    <scope>NUCLEOTIDE SEQUENCE [LARGE SCALE GENOMIC DNA]</scope>
    <source>
        <strain evidence="4">cv. Svevo</strain>
    </source>
</reference>
<dbReference type="EMBL" id="LT934115">
    <property type="protein sequence ID" value="VAH55653.1"/>
    <property type="molecule type" value="Genomic_DNA"/>
</dbReference>
<feature type="transmembrane region" description="Helical" evidence="1">
    <location>
        <begin position="7"/>
        <end position="30"/>
    </location>
</feature>
<name>A0A9R0R906_TRITD</name>
<dbReference type="AlphaFoldDB" id="A0A9R0R906"/>
<dbReference type="GO" id="GO:0005524">
    <property type="term" value="F:ATP binding"/>
    <property type="evidence" value="ECO:0007669"/>
    <property type="project" value="InterPro"/>
</dbReference>
<keyword evidence="1" id="KW-0472">Membrane</keyword>
<dbReference type="OMA" id="SMQNWED"/>